<evidence type="ECO:0000313" key="3">
    <source>
        <dbReference type="EMBL" id="MFB9579596.1"/>
    </source>
</evidence>
<proteinExistence type="predicted"/>
<keyword evidence="4" id="KW-1185">Reference proteome</keyword>
<reference evidence="3 4" key="1">
    <citation type="submission" date="2024-09" db="EMBL/GenBank/DDBJ databases">
        <authorList>
            <person name="Sun Q."/>
            <person name="Mori K."/>
        </authorList>
    </citation>
    <scope>NUCLEOTIDE SEQUENCE [LARGE SCALE GENOMIC DNA]</scope>
    <source>
        <strain evidence="3 4">JCM 3331</strain>
    </source>
</reference>
<evidence type="ECO:0000256" key="1">
    <source>
        <dbReference type="SAM" id="MobiDB-lite"/>
    </source>
</evidence>
<dbReference type="RefSeq" id="WP_345509846.1">
    <property type="nucleotide sequence ID" value="NZ_BAAAXD010000005.1"/>
</dbReference>
<feature type="compositionally biased region" description="Low complexity" evidence="1">
    <location>
        <begin position="9"/>
        <end position="19"/>
    </location>
</feature>
<feature type="region of interest" description="Disordered" evidence="1">
    <location>
        <begin position="30"/>
        <end position="56"/>
    </location>
</feature>
<dbReference type="EMBL" id="JBHMCG010000224">
    <property type="protein sequence ID" value="MFB9579596.1"/>
    <property type="molecule type" value="Genomic_DNA"/>
</dbReference>
<evidence type="ECO:0000259" key="2">
    <source>
        <dbReference type="Pfam" id="PF13751"/>
    </source>
</evidence>
<protein>
    <submittedName>
        <fullName evidence="3">Transposase</fullName>
    </submittedName>
</protein>
<feature type="region of interest" description="Disordered" evidence="1">
    <location>
        <begin position="1"/>
        <end position="20"/>
    </location>
</feature>
<evidence type="ECO:0000313" key="4">
    <source>
        <dbReference type="Proteomes" id="UP001589710"/>
    </source>
</evidence>
<feature type="domain" description="Transposase DDE" evidence="2">
    <location>
        <begin position="134"/>
        <end position="229"/>
    </location>
</feature>
<feature type="compositionally biased region" description="Basic residues" evidence="1">
    <location>
        <begin position="33"/>
        <end position="43"/>
    </location>
</feature>
<comment type="caution">
    <text evidence="3">The sequence shown here is derived from an EMBL/GenBank/DDBJ whole genome shotgun (WGS) entry which is preliminary data.</text>
</comment>
<sequence>MQEWGCSSQGAALAGPGQPAWGGSGIALGIRREQHRRSGHRPRGRGEGRRTASTLPDTRALEPIHQALERRRLLPARHYLDSGYPSAELIVGSAKAYGVALITPVLLDTSRQAKAQQGFADTDFTIDWDNQQAVCPAGKTSTTWNDVIQEGVAKTVVSFAALDCIPCPSKDQCTSARSNRRRLSLQPRELTEAIQAARARQQTGDFNRDYALRAGVGGTIRRATRRRTIRVNTPSGGSMLKV</sequence>
<dbReference type="Pfam" id="PF13751">
    <property type="entry name" value="DDE_Tnp_1_6"/>
    <property type="match status" value="1"/>
</dbReference>
<accession>A0ABV5RPI7</accession>
<organism evidence="3 4">
    <name type="scientific">Streptomyces yanii</name>
    <dbReference type="NCBI Taxonomy" id="78510"/>
    <lineage>
        <taxon>Bacteria</taxon>
        <taxon>Bacillati</taxon>
        <taxon>Actinomycetota</taxon>
        <taxon>Actinomycetes</taxon>
        <taxon>Kitasatosporales</taxon>
        <taxon>Streptomycetaceae</taxon>
        <taxon>Streptomyces</taxon>
    </lineage>
</organism>
<gene>
    <name evidence="3" type="ORF">ACFFTL_46975</name>
</gene>
<dbReference type="InterPro" id="IPR025668">
    <property type="entry name" value="Tnp_DDE_dom"/>
</dbReference>
<name>A0ABV5RPI7_9ACTN</name>
<dbReference type="Proteomes" id="UP001589710">
    <property type="component" value="Unassembled WGS sequence"/>
</dbReference>